<sequence>MIYFRDTYSNPNQSRQNVKCPGGKLLAILKCFQRDVTAFVKRIEMKLDSQSDVRPCPVPFLLDIARCIVHVQSRVEVNSVVWFPLSELWERIMQVVERAMQDPTEIIKIQRQAHQSTEAVTARVVSDHLKETKARPMFIDFLGVGAEPEYPQSGPIASPKFIDFSRLLESPNVHSYPQSGPIARPIAEWEHQRHPDADAAPTRSATVLRDVSSRQSNPHGYYRHGSTHIGSGSTSGGPRFSDHSGHGAGPSDGGNPRSKIQRTEVRGRGKGVFGG</sequence>
<evidence type="ECO:0000313" key="3">
    <source>
        <dbReference type="Proteomes" id="UP000317494"/>
    </source>
</evidence>
<evidence type="ECO:0000256" key="1">
    <source>
        <dbReference type="SAM" id="MobiDB-lite"/>
    </source>
</evidence>
<dbReference type="EMBL" id="QEAN01000025">
    <property type="protein sequence ID" value="TPX52953.1"/>
    <property type="molecule type" value="Genomic_DNA"/>
</dbReference>
<accession>A0A507DMY8</accession>
<keyword evidence="3" id="KW-1185">Reference proteome</keyword>
<gene>
    <name evidence="2" type="ORF">SeMB42_g01099</name>
</gene>
<evidence type="ECO:0000313" key="2">
    <source>
        <dbReference type="EMBL" id="TPX52953.1"/>
    </source>
</evidence>
<organism evidence="2 3">
    <name type="scientific">Synchytrium endobioticum</name>
    <dbReference type="NCBI Taxonomy" id="286115"/>
    <lineage>
        <taxon>Eukaryota</taxon>
        <taxon>Fungi</taxon>
        <taxon>Fungi incertae sedis</taxon>
        <taxon>Chytridiomycota</taxon>
        <taxon>Chytridiomycota incertae sedis</taxon>
        <taxon>Chytridiomycetes</taxon>
        <taxon>Synchytriales</taxon>
        <taxon>Synchytriaceae</taxon>
        <taxon>Synchytrium</taxon>
    </lineage>
</organism>
<proteinExistence type="predicted"/>
<protein>
    <submittedName>
        <fullName evidence="2">Uncharacterized protein</fullName>
    </submittedName>
</protein>
<feature type="region of interest" description="Disordered" evidence="1">
    <location>
        <begin position="193"/>
        <end position="275"/>
    </location>
</feature>
<name>A0A507DMY8_9FUNG</name>
<dbReference type="VEuPathDB" id="FungiDB:SeMB42_g01099"/>
<comment type="caution">
    <text evidence="2">The sequence shown here is derived from an EMBL/GenBank/DDBJ whole genome shotgun (WGS) entry which is preliminary data.</text>
</comment>
<reference evidence="2 3" key="1">
    <citation type="journal article" date="2019" name="Sci. Rep.">
        <title>Comparative genomics of chytrid fungi reveal insights into the obligate biotrophic and pathogenic lifestyle of Synchytrium endobioticum.</title>
        <authorList>
            <person name="van de Vossenberg B.T.L.H."/>
            <person name="Warris S."/>
            <person name="Nguyen H.D.T."/>
            <person name="van Gent-Pelzer M.P.E."/>
            <person name="Joly D.L."/>
            <person name="van de Geest H.C."/>
            <person name="Bonants P.J.M."/>
            <person name="Smith D.S."/>
            <person name="Levesque C.A."/>
            <person name="van der Lee T.A.J."/>
        </authorList>
    </citation>
    <scope>NUCLEOTIDE SEQUENCE [LARGE SCALE GENOMIC DNA]</scope>
    <source>
        <strain evidence="2 3">MB42</strain>
    </source>
</reference>
<dbReference type="Proteomes" id="UP000317494">
    <property type="component" value="Unassembled WGS sequence"/>
</dbReference>
<dbReference type="AlphaFoldDB" id="A0A507DMY8"/>